<evidence type="ECO:0000313" key="2">
    <source>
        <dbReference type="Proteomes" id="UP000231932"/>
    </source>
</evidence>
<sequence>MVLLVTVGGNHQPIVRAIETIKPEFVVFLCSHDLGTTKGSYEQVVGKGNVLRSSPGKAPDLPNIVVLTELPEGHYKVVTMPPDDFELCYAAIRKEVAFVKKEYPRGRICADYTGGTKTMSAALVTVAVDDPEIQLLVTVGDRRDLEKVADRTEHTTAAPTARVRTQRILDSVDQRLTVYDYDGAEAILREAVAGLQTDNAQRVRGAIHFCQGLKEWDKFQYARAYDSLKPYGRYLKQIAVLGYLQSEQGSRSYTAVEDLLHNAERRYCQERYDDAVARVYRSLELLVQVWLQERYGIHTSDVDVSKVPSEARPFMELHREAREDTVKLGLMAAWDLLQFFPDDALGRWYEGRRNVFLDFLQHRNLSKLAHGDRPVDKMTYLRSARPVIEMCREVLGKIPSWTGKRVGRLEQLPNRLPDELKQLW</sequence>
<organism evidence="1 2">
    <name type="scientific">Kyrpidia spormannii</name>
    <dbReference type="NCBI Taxonomy" id="2055160"/>
    <lineage>
        <taxon>Bacteria</taxon>
        <taxon>Bacillati</taxon>
        <taxon>Bacillota</taxon>
        <taxon>Bacilli</taxon>
        <taxon>Bacillales</taxon>
        <taxon>Alicyclobacillaceae</taxon>
        <taxon>Kyrpidia</taxon>
    </lineage>
</organism>
<evidence type="ECO:0000313" key="1">
    <source>
        <dbReference type="EMBL" id="ATY85811.1"/>
    </source>
</evidence>
<dbReference type="RefSeq" id="WP_100668569.1">
    <property type="nucleotide sequence ID" value="NZ_CP024955.1"/>
</dbReference>
<proteinExistence type="predicted"/>
<protein>
    <submittedName>
        <fullName evidence="1">TIGR02710 family CRISPR-associated protein</fullName>
    </submittedName>
</protein>
<name>A0A2K8N903_9BACL</name>
<dbReference type="Proteomes" id="UP000231932">
    <property type="component" value="Chromosome"/>
</dbReference>
<dbReference type="KEGG" id="kyr:CVV65_13475"/>
<dbReference type="OrthoDB" id="9770049at2"/>
<dbReference type="Pfam" id="PF09670">
    <property type="entry name" value="Cas_Cas02710"/>
    <property type="match status" value="1"/>
</dbReference>
<reference evidence="2" key="1">
    <citation type="submission" date="2017-11" db="EMBL/GenBank/DDBJ databases">
        <title>Complete Genome Sequence of Kyrpidia sp. Strain EA-1, a thermophilic, hydrogen-oxidizing Bacterium, isolated from the Azores.</title>
        <authorList>
            <person name="Reiner J.E."/>
            <person name="Lapp C.J."/>
            <person name="Bunk B."/>
            <person name="Gescher J."/>
        </authorList>
    </citation>
    <scope>NUCLEOTIDE SEQUENCE [LARGE SCALE GENOMIC DNA]</scope>
    <source>
        <strain evidence="2">EA-1</strain>
    </source>
</reference>
<dbReference type="NCBIfam" id="TIGR02710">
    <property type="entry name" value="TIGR02710 family CRISPR-associated CARF protein"/>
    <property type="match status" value="1"/>
</dbReference>
<dbReference type="EMBL" id="CP024955">
    <property type="protein sequence ID" value="ATY85811.1"/>
    <property type="molecule type" value="Genomic_DNA"/>
</dbReference>
<dbReference type="InterPro" id="IPR014082">
    <property type="entry name" value="CRISPR-assoc_prot_Cas02710"/>
</dbReference>
<gene>
    <name evidence="1" type="ORF">CVV65_13475</name>
</gene>
<keyword evidence="2" id="KW-1185">Reference proteome</keyword>
<dbReference type="AlphaFoldDB" id="A0A2K8N903"/>
<accession>A0A2K8N903</accession>